<accession>A0ABQ5MU27</accession>
<keyword evidence="2" id="KW-0378">Hydrolase</keyword>
<dbReference type="Gene3D" id="3.40.50.1820">
    <property type="entry name" value="alpha/beta hydrolase"/>
    <property type="match status" value="1"/>
</dbReference>
<dbReference type="PANTHER" id="PTHR43037">
    <property type="entry name" value="UNNAMED PRODUCT-RELATED"/>
    <property type="match status" value="1"/>
</dbReference>
<comment type="caution">
    <text evidence="3">The sequence shown here is derived from an EMBL/GenBank/DDBJ whole genome shotgun (WGS) entry which is preliminary data.</text>
</comment>
<dbReference type="InterPro" id="IPR029058">
    <property type="entry name" value="AB_hydrolase_fold"/>
</dbReference>
<reference evidence="3 4" key="1">
    <citation type="journal article" date="2023" name="Int. J. Syst. Evol. Microbiol.">
        <title>Arthrobacter mangrovi sp. nov., an actinobacterium isolated from the rhizosphere of a mangrove.</title>
        <authorList>
            <person name="Hamada M."/>
            <person name="Saitou S."/>
            <person name="Enomoto N."/>
            <person name="Nanri K."/>
            <person name="Hidaka K."/>
            <person name="Miura T."/>
            <person name="Tamura T."/>
        </authorList>
    </citation>
    <scope>NUCLEOTIDE SEQUENCE [LARGE SCALE GENOMIC DNA]</scope>
    <source>
        <strain evidence="3 4">NBRC 112813</strain>
    </source>
</reference>
<name>A0ABQ5MU27_9MICC</name>
<evidence type="ECO:0000313" key="4">
    <source>
        <dbReference type="Proteomes" id="UP001209654"/>
    </source>
</evidence>
<dbReference type="Gene3D" id="2.60.40.10">
    <property type="entry name" value="Immunoglobulins"/>
    <property type="match status" value="1"/>
</dbReference>
<dbReference type="Pfam" id="PF17957">
    <property type="entry name" value="Big_7"/>
    <property type="match status" value="1"/>
</dbReference>
<dbReference type="InterPro" id="IPR013783">
    <property type="entry name" value="Ig-like_fold"/>
</dbReference>
<dbReference type="EMBL" id="BRVS01000008">
    <property type="protein sequence ID" value="GLB67505.1"/>
    <property type="molecule type" value="Genomic_DNA"/>
</dbReference>
<evidence type="ECO:0000256" key="2">
    <source>
        <dbReference type="ARBA" id="ARBA00022801"/>
    </source>
</evidence>
<dbReference type="SUPFAM" id="SSF53474">
    <property type="entry name" value="alpha/beta-Hydrolases"/>
    <property type="match status" value="2"/>
</dbReference>
<dbReference type="RefSeq" id="WP_264795627.1">
    <property type="nucleotide sequence ID" value="NZ_BRVS01000008.1"/>
</dbReference>
<dbReference type="Pfam" id="PF10503">
    <property type="entry name" value="Esterase_PHB"/>
    <property type="match status" value="1"/>
</dbReference>
<evidence type="ECO:0000256" key="1">
    <source>
        <dbReference type="ARBA" id="ARBA00022729"/>
    </source>
</evidence>
<dbReference type="Proteomes" id="UP001209654">
    <property type="component" value="Unassembled WGS sequence"/>
</dbReference>
<protein>
    <submittedName>
        <fullName evidence="3">Poly(3-hydroxybutyrate) depolymerase</fullName>
    </submittedName>
</protein>
<sequence>MNVKLYVPATAPALAGKRALMINLHGCVQTASTLASAGNWQAVADAYGMVVAAPDAPNGGVLLGCWDYYDANHSRSNPSRHDDNLLQLAQSLLARADLNLDKDQLYISGLSSGGGETMVMGCLAPDVFAGVGINAGPTVGTTSGQIGSVAVSKSQGVQTCRNFAGSTGAAFQTQVASVIYGSNDTTVAPGYNVLNAGVMAEIYGAGTTGQFSLSGLAGNNTTGSGTLYSDAEGPRVSLIQNTGMGHNWPAGGGPGGSYVTTNSINYPAYITDFFFENNRRVAGGEPVEDTQDPTVQLLNPQEGAEVSGTVQLEAAAADDNGVDRVEFRAGGQLLGTDPAAPYSWSWDTGGQSNGAVTVTATAVDRAGRSAVAAANVVVDNDPDALYCGSTSNAEHKARGRAVSYGTNPYNPYYAAGSQGYMGQGDSTVTTLRETAPGYFVVASGCAG</sequence>
<evidence type="ECO:0000313" key="3">
    <source>
        <dbReference type="EMBL" id="GLB67505.1"/>
    </source>
</evidence>
<dbReference type="InterPro" id="IPR010126">
    <property type="entry name" value="Esterase_phb"/>
</dbReference>
<organism evidence="3 4">
    <name type="scientific">Arthrobacter mangrovi</name>
    <dbReference type="NCBI Taxonomy" id="2966350"/>
    <lineage>
        <taxon>Bacteria</taxon>
        <taxon>Bacillati</taxon>
        <taxon>Actinomycetota</taxon>
        <taxon>Actinomycetes</taxon>
        <taxon>Micrococcales</taxon>
        <taxon>Micrococcaceae</taxon>
        <taxon>Arthrobacter</taxon>
    </lineage>
</organism>
<keyword evidence="1" id="KW-0732">Signal</keyword>
<gene>
    <name evidence="3" type="primary">phaZ</name>
    <name evidence="3" type="ORF">AHIS1636_19450</name>
</gene>
<proteinExistence type="predicted"/>
<dbReference type="NCBIfam" id="TIGR01840">
    <property type="entry name" value="esterase_phb"/>
    <property type="match status" value="1"/>
</dbReference>
<keyword evidence="4" id="KW-1185">Reference proteome</keyword>
<dbReference type="InterPro" id="IPR050955">
    <property type="entry name" value="Plant_Biomass_Hydrol_Est"/>
</dbReference>
<dbReference type="PANTHER" id="PTHR43037:SF1">
    <property type="entry name" value="BLL1128 PROTEIN"/>
    <property type="match status" value="1"/>
</dbReference>